<keyword evidence="6 13" id="KW-0808">Transferase</keyword>
<evidence type="ECO:0000259" key="12">
    <source>
        <dbReference type="Pfam" id="PF00485"/>
    </source>
</evidence>
<gene>
    <name evidence="13" type="ORF">V4D30_03130</name>
</gene>
<dbReference type="Gene3D" id="3.40.50.300">
    <property type="entry name" value="P-loop containing nucleotide triphosphate hydrolases"/>
    <property type="match status" value="1"/>
</dbReference>
<dbReference type="PRINTS" id="PR00478">
    <property type="entry name" value="PHRIBLKINASE"/>
</dbReference>
<dbReference type="InterPro" id="IPR006083">
    <property type="entry name" value="PRK/URK"/>
</dbReference>
<evidence type="ECO:0000256" key="11">
    <source>
        <dbReference type="ARBA" id="ARBA00047663"/>
    </source>
</evidence>
<organism evidence="13">
    <name type="scientific">Thermodesulfovibrio autotrophicus</name>
    <dbReference type="NCBI Taxonomy" id="3118333"/>
    <lineage>
        <taxon>Bacteria</taxon>
        <taxon>Pseudomonadati</taxon>
        <taxon>Nitrospirota</taxon>
        <taxon>Thermodesulfovibrionia</taxon>
        <taxon>Thermodesulfovibrionales</taxon>
        <taxon>Thermodesulfovibrionaceae</taxon>
        <taxon>Thermodesulfovibrio</taxon>
    </lineage>
</organism>
<keyword evidence="7" id="KW-0547">Nucleotide-binding</keyword>
<keyword evidence="4" id="KW-0602">Photosynthesis</keyword>
<dbReference type="GO" id="GO:0008974">
    <property type="term" value="F:phosphoribulokinase activity"/>
    <property type="evidence" value="ECO:0007669"/>
    <property type="project" value="UniProtKB-EC"/>
</dbReference>
<evidence type="ECO:0000256" key="4">
    <source>
        <dbReference type="ARBA" id="ARBA00022531"/>
    </source>
</evidence>
<evidence type="ECO:0000256" key="9">
    <source>
        <dbReference type="ARBA" id="ARBA00022840"/>
    </source>
</evidence>
<comment type="similarity">
    <text evidence="2">Belongs to the phosphoribulokinase family.</text>
</comment>
<dbReference type="GO" id="GO:0019253">
    <property type="term" value="P:reductive pentose-phosphate cycle"/>
    <property type="evidence" value="ECO:0007669"/>
    <property type="project" value="UniProtKB-KW"/>
</dbReference>
<feature type="domain" description="Phosphoribulokinase/uridine kinase" evidence="12">
    <location>
        <begin position="6"/>
        <end position="178"/>
    </location>
</feature>
<protein>
    <recommendedName>
        <fullName evidence="3">phosphoribulokinase</fullName>
        <ecNumber evidence="3">2.7.1.19</ecNumber>
    </recommendedName>
    <alternativeName>
        <fullName evidence="10">Phosphopentokinase</fullName>
    </alternativeName>
</protein>
<keyword evidence="8" id="KW-0418">Kinase</keyword>
<sequence length="280" mass="32661">MKPVLVGIAGDSGSGKSTFVKTLANLLGEKDVKEICFDDYHSLDRQERKAVKITPLHPRANNLGLAIEHMWHLKQGKKILKPVYDHSTGKFGEPEWVFPVSYIICEGLHTFYFSVLAAMYDLKIYYDTDLELKIIWKIQRDVVERGYFAEKVIEEIRERQKDIRNFVEPQSQYADILLKLKLHSDNCIAVQWNDSTNTQWFKNLLNEPESWNAVTEWYGGKKWNVYEITHAFTIEEAKKTFKIDSSFKIKEKQLEPYMLAAVLIATILKQIRNLKDQKEV</sequence>
<dbReference type="EC" id="2.7.1.19" evidence="3"/>
<accession>A0AAU8GYH6</accession>
<evidence type="ECO:0000256" key="10">
    <source>
        <dbReference type="ARBA" id="ARBA00031382"/>
    </source>
</evidence>
<proteinExistence type="inferred from homology"/>
<dbReference type="AlphaFoldDB" id="A0AAU8GYH6"/>
<keyword evidence="5" id="KW-0113">Calvin cycle</keyword>
<dbReference type="Pfam" id="PF00485">
    <property type="entry name" value="PRK"/>
    <property type="match status" value="1"/>
</dbReference>
<keyword evidence="9" id="KW-0067">ATP-binding</keyword>
<dbReference type="SUPFAM" id="SSF52540">
    <property type="entry name" value="P-loop containing nucleoside triphosphate hydrolases"/>
    <property type="match status" value="1"/>
</dbReference>
<comment type="catalytic activity">
    <reaction evidence="11">
        <text>D-ribulose 5-phosphate + ATP = D-ribulose 1,5-bisphosphate + ADP + H(+)</text>
        <dbReference type="Rhea" id="RHEA:19365"/>
        <dbReference type="ChEBI" id="CHEBI:15378"/>
        <dbReference type="ChEBI" id="CHEBI:30616"/>
        <dbReference type="ChEBI" id="CHEBI:57870"/>
        <dbReference type="ChEBI" id="CHEBI:58121"/>
        <dbReference type="ChEBI" id="CHEBI:456216"/>
        <dbReference type="EC" id="2.7.1.19"/>
    </reaction>
</comment>
<dbReference type="InterPro" id="IPR027417">
    <property type="entry name" value="P-loop_NTPase"/>
</dbReference>
<evidence type="ECO:0000256" key="1">
    <source>
        <dbReference type="ARBA" id="ARBA00005215"/>
    </source>
</evidence>
<dbReference type="InterPro" id="IPR006082">
    <property type="entry name" value="PRK"/>
</dbReference>
<dbReference type="NCBIfam" id="NF005655">
    <property type="entry name" value="PRK07429.1"/>
    <property type="match status" value="1"/>
</dbReference>
<dbReference type="KEGG" id="taut:V4D30_03130"/>
<evidence type="ECO:0000256" key="6">
    <source>
        <dbReference type="ARBA" id="ARBA00022679"/>
    </source>
</evidence>
<reference evidence="13" key="1">
    <citation type="submission" date="2024-01" db="EMBL/GenBank/DDBJ databases">
        <title>The first autotrophic representatives of the genus Thermodesulfovibrio.</title>
        <authorList>
            <person name="Maltseva A.I."/>
            <person name="Elcheninov A.G."/>
            <person name="Kublanov I.V."/>
            <person name="Lebedinsky A.V."/>
            <person name="Frolov E.N."/>
        </authorList>
    </citation>
    <scope>NUCLEOTIDE SEQUENCE</scope>
    <source>
        <strain evidence="13">3907-1M</strain>
    </source>
</reference>
<evidence type="ECO:0000313" key="13">
    <source>
        <dbReference type="EMBL" id="XCH47276.1"/>
    </source>
</evidence>
<comment type="pathway">
    <text evidence="1">Carbohydrate biosynthesis; Calvin cycle.</text>
</comment>
<evidence type="ECO:0000256" key="3">
    <source>
        <dbReference type="ARBA" id="ARBA00012042"/>
    </source>
</evidence>
<dbReference type="RefSeq" id="WP_353684799.1">
    <property type="nucleotide sequence ID" value="NZ_CP144373.1"/>
</dbReference>
<evidence type="ECO:0000256" key="8">
    <source>
        <dbReference type="ARBA" id="ARBA00022777"/>
    </source>
</evidence>
<dbReference type="PANTHER" id="PTHR10285">
    <property type="entry name" value="URIDINE KINASE"/>
    <property type="match status" value="1"/>
</dbReference>
<dbReference type="GO" id="GO:0005524">
    <property type="term" value="F:ATP binding"/>
    <property type="evidence" value="ECO:0007669"/>
    <property type="project" value="UniProtKB-KW"/>
</dbReference>
<dbReference type="EMBL" id="CP144373">
    <property type="protein sequence ID" value="XCH47276.1"/>
    <property type="molecule type" value="Genomic_DNA"/>
</dbReference>
<evidence type="ECO:0000256" key="2">
    <source>
        <dbReference type="ARBA" id="ARBA00009719"/>
    </source>
</evidence>
<evidence type="ECO:0000256" key="5">
    <source>
        <dbReference type="ARBA" id="ARBA00022567"/>
    </source>
</evidence>
<name>A0AAU8GYH6_9BACT</name>
<evidence type="ECO:0000256" key="7">
    <source>
        <dbReference type="ARBA" id="ARBA00022741"/>
    </source>
</evidence>